<dbReference type="EMBL" id="UYRR01015973">
    <property type="protein sequence ID" value="VDK28173.1"/>
    <property type="molecule type" value="Genomic_DNA"/>
</dbReference>
<feature type="non-terminal residue" evidence="2">
    <location>
        <position position="112"/>
    </location>
</feature>
<dbReference type="AlphaFoldDB" id="A0A3P6PFS7"/>
<keyword evidence="1" id="KW-0472">Membrane</keyword>
<dbReference type="Proteomes" id="UP000267096">
    <property type="component" value="Unassembled WGS sequence"/>
</dbReference>
<organism evidence="2 3">
    <name type="scientific">Anisakis simplex</name>
    <name type="common">Herring worm</name>
    <dbReference type="NCBI Taxonomy" id="6269"/>
    <lineage>
        <taxon>Eukaryota</taxon>
        <taxon>Metazoa</taxon>
        <taxon>Ecdysozoa</taxon>
        <taxon>Nematoda</taxon>
        <taxon>Chromadorea</taxon>
        <taxon>Rhabditida</taxon>
        <taxon>Spirurina</taxon>
        <taxon>Ascaridomorpha</taxon>
        <taxon>Ascaridoidea</taxon>
        <taxon>Anisakidae</taxon>
        <taxon>Anisakis</taxon>
        <taxon>Anisakis simplex complex</taxon>
    </lineage>
</organism>
<dbReference type="OrthoDB" id="823504at2759"/>
<gene>
    <name evidence="2" type="ORF">ASIM_LOCUS6948</name>
</gene>
<keyword evidence="1" id="KW-0812">Transmembrane</keyword>
<evidence type="ECO:0000256" key="1">
    <source>
        <dbReference type="SAM" id="Phobius"/>
    </source>
</evidence>
<sequence length="112" mass="12717">MMAPKKESLRLSHKAAILRETTRVLIRGYVSSMIYFGFPLVLGTARFFSMVTDREPCREGLETDERLPTQLDVATLQRLLPEVDVSRFVGNISDFIESPTKEECLPQPLPCD</sequence>
<protein>
    <submittedName>
        <fullName evidence="2">Uncharacterized protein</fullName>
    </submittedName>
</protein>
<evidence type="ECO:0000313" key="2">
    <source>
        <dbReference type="EMBL" id="VDK28173.1"/>
    </source>
</evidence>
<accession>A0A3P6PFS7</accession>
<feature type="transmembrane region" description="Helical" evidence="1">
    <location>
        <begin position="24"/>
        <end position="48"/>
    </location>
</feature>
<keyword evidence="3" id="KW-1185">Reference proteome</keyword>
<name>A0A3P6PFS7_ANISI</name>
<keyword evidence="1" id="KW-1133">Transmembrane helix</keyword>
<evidence type="ECO:0000313" key="3">
    <source>
        <dbReference type="Proteomes" id="UP000267096"/>
    </source>
</evidence>
<reference evidence="2 3" key="1">
    <citation type="submission" date="2018-11" db="EMBL/GenBank/DDBJ databases">
        <authorList>
            <consortium name="Pathogen Informatics"/>
        </authorList>
    </citation>
    <scope>NUCLEOTIDE SEQUENCE [LARGE SCALE GENOMIC DNA]</scope>
</reference>
<proteinExistence type="predicted"/>